<dbReference type="InterPro" id="IPR051322">
    <property type="entry name" value="AA_ABC_Transporter_Permease"/>
</dbReference>
<dbReference type="PANTHER" id="PTHR30450:SF1">
    <property type="entry name" value="D-METHIONINE TRANSPORT SYSTEM PERMEASE PROTEIN METI-RELATED"/>
    <property type="match status" value="1"/>
</dbReference>
<dbReference type="PANTHER" id="PTHR30450">
    <property type="entry name" value="ABC TRANSPORTER PERMEASE"/>
    <property type="match status" value="1"/>
</dbReference>
<accession>A0A654KI05</accession>
<dbReference type="KEGG" id="teq:TEQUI_0574"/>
<feature type="transmembrane region" description="Helical" evidence="8">
    <location>
        <begin position="190"/>
        <end position="209"/>
    </location>
</feature>
<keyword evidence="7 8" id="KW-0472">Membrane</keyword>
<keyword evidence="4" id="KW-1003">Cell membrane</keyword>
<dbReference type="AlphaFoldDB" id="A0A654KI05"/>
<evidence type="ECO:0000256" key="3">
    <source>
        <dbReference type="ARBA" id="ARBA00022448"/>
    </source>
</evidence>
<feature type="transmembrane region" description="Helical" evidence="8">
    <location>
        <begin position="147"/>
        <end position="170"/>
    </location>
</feature>
<keyword evidence="6 8" id="KW-1133">Transmembrane helix</keyword>
<dbReference type="GO" id="GO:0048473">
    <property type="term" value="P:D-methionine transmembrane transport"/>
    <property type="evidence" value="ECO:0007669"/>
    <property type="project" value="TreeGrafter"/>
</dbReference>
<evidence type="ECO:0000256" key="5">
    <source>
        <dbReference type="ARBA" id="ARBA00022692"/>
    </source>
</evidence>
<feature type="transmembrane region" description="Helical" evidence="8">
    <location>
        <begin position="84"/>
        <end position="107"/>
    </location>
</feature>
<sequence length="219" mass="23772">MNWSEIDWDMILEATIDTLLMTGWSLLFTILLGLPLGVYLFLSSEKQLLENKPVYQVLSLIVNIFRSVPFIILLVVLIPFTRFVVGSALGVAGAVVPLVVCAVPFFARLVENALRELDPGISEAAKSMGATTLQTVRMSLLPEAWTGILAAITVTAISLIGYSAMSGVIGGGGLGDIAIRFGYQRYQMDVMIVTVVILVLLVQGVQMLGDHFVNKLSRK</sequence>
<dbReference type="SUPFAM" id="SSF161098">
    <property type="entry name" value="MetI-like"/>
    <property type="match status" value="1"/>
</dbReference>
<dbReference type="CDD" id="cd06261">
    <property type="entry name" value="TM_PBP2"/>
    <property type="match status" value="1"/>
</dbReference>
<feature type="transmembrane region" description="Helical" evidence="8">
    <location>
        <begin position="20"/>
        <end position="42"/>
    </location>
</feature>
<proteinExistence type="inferred from homology"/>
<name>A0A654KI05_TAYEM</name>
<dbReference type="Gene3D" id="1.10.3720.10">
    <property type="entry name" value="MetI-like"/>
    <property type="match status" value="1"/>
</dbReference>
<evidence type="ECO:0000313" key="10">
    <source>
        <dbReference type="EMBL" id="ADU91516.1"/>
    </source>
</evidence>
<evidence type="ECO:0000256" key="2">
    <source>
        <dbReference type="ARBA" id="ARBA00007069"/>
    </source>
</evidence>
<evidence type="ECO:0000259" key="9">
    <source>
        <dbReference type="PROSITE" id="PS50928"/>
    </source>
</evidence>
<evidence type="ECO:0000256" key="4">
    <source>
        <dbReference type="ARBA" id="ARBA00022475"/>
    </source>
</evidence>
<evidence type="ECO:0000256" key="8">
    <source>
        <dbReference type="RuleBase" id="RU363032"/>
    </source>
</evidence>
<dbReference type="EMBL" id="CP002456">
    <property type="protein sequence ID" value="ADU91516.1"/>
    <property type="molecule type" value="Genomic_DNA"/>
</dbReference>
<evidence type="ECO:0000256" key="6">
    <source>
        <dbReference type="ARBA" id="ARBA00022989"/>
    </source>
</evidence>
<comment type="subcellular location">
    <subcellularLocation>
        <location evidence="1 8">Cell membrane</location>
        <topology evidence="1 8">Multi-pass membrane protein</topology>
    </subcellularLocation>
</comment>
<comment type="similarity">
    <text evidence="2">Belongs to the binding-protein-dependent transport system permease family. CysTW subfamily.</text>
</comment>
<feature type="transmembrane region" description="Helical" evidence="8">
    <location>
        <begin position="54"/>
        <end position="78"/>
    </location>
</feature>
<dbReference type="InterPro" id="IPR000515">
    <property type="entry name" value="MetI-like"/>
</dbReference>
<gene>
    <name evidence="10" type="ordered locus">TEQUI_0574</name>
</gene>
<feature type="domain" description="ABC transmembrane type-1" evidence="9">
    <location>
        <begin position="15"/>
        <end position="209"/>
    </location>
</feature>
<dbReference type="PROSITE" id="PS50928">
    <property type="entry name" value="ABC_TM1"/>
    <property type="match status" value="1"/>
</dbReference>
<keyword evidence="3 8" id="KW-0813">Transport</keyword>
<dbReference type="Proteomes" id="UP000007472">
    <property type="component" value="Chromosome"/>
</dbReference>
<reference evidence="10 11" key="1">
    <citation type="journal article" date="2011" name="J. Bacteriol.">
        <title>Genome sequence of Taylorella equigenitalis MCE9, the causative agent of contagious equine metritis.</title>
        <authorList>
            <person name="Hebert L."/>
            <person name="Moumen B."/>
            <person name="Duquesne F."/>
            <person name="Breuil M.F."/>
            <person name="Laugier C."/>
            <person name="Batto J.M."/>
            <person name="Renault P."/>
            <person name="Petry S."/>
        </authorList>
    </citation>
    <scope>NUCLEOTIDE SEQUENCE [LARGE SCALE GENOMIC DNA]</scope>
    <source>
        <strain evidence="10 11">MCE9</strain>
    </source>
</reference>
<evidence type="ECO:0000256" key="1">
    <source>
        <dbReference type="ARBA" id="ARBA00004651"/>
    </source>
</evidence>
<dbReference type="Pfam" id="PF00528">
    <property type="entry name" value="BPD_transp_1"/>
    <property type="match status" value="1"/>
</dbReference>
<protein>
    <submittedName>
        <fullName evidence="10">Methionine ABC transporter permease protein</fullName>
    </submittedName>
</protein>
<dbReference type="FunFam" id="1.10.3720.10:FF:000002">
    <property type="entry name" value="D-methionine ABC transporter permease MetI"/>
    <property type="match status" value="1"/>
</dbReference>
<keyword evidence="5 8" id="KW-0812">Transmembrane</keyword>
<dbReference type="InterPro" id="IPR035906">
    <property type="entry name" value="MetI-like_sf"/>
</dbReference>
<dbReference type="NCBIfam" id="NF008049">
    <property type="entry name" value="PRK10782.1"/>
    <property type="match status" value="1"/>
</dbReference>
<dbReference type="GO" id="GO:0005886">
    <property type="term" value="C:plasma membrane"/>
    <property type="evidence" value="ECO:0007669"/>
    <property type="project" value="UniProtKB-SubCell"/>
</dbReference>
<organism evidence="10 11">
    <name type="scientific">Taylorella equigenitalis (strain MCE9)</name>
    <dbReference type="NCBI Taxonomy" id="937774"/>
    <lineage>
        <taxon>Bacteria</taxon>
        <taxon>Pseudomonadati</taxon>
        <taxon>Pseudomonadota</taxon>
        <taxon>Betaproteobacteria</taxon>
        <taxon>Burkholderiales</taxon>
        <taxon>Alcaligenaceae</taxon>
        <taxon>Taylorella</taxon>
    </lineage>
</organism>
<evidence type="ECO:0000313" key="11">
    <source>
        <dbReference type="Proteomes" id="UP000007472"/>
    </source>
</evidence>
<evidence type="ECO:0000256" key="7">
    <source>
        <dbReference type="ARBA" id="ARBA00023136"/>
    </source>
</evidence>